<keyword evidence="4" id="KW-1185">Reference proteome</keyword>
<reference evidence="3" key="1">
    <citation type="submission" date="2021-10" db="EMBL/GenBank/DDBJ databases">
        <title>Tropical sea cucumber genome reveals ecological adaptation and Cuvierian tubules defense mechanism.</title>
        <authorList>
            <person name="Chen T."/>
        </authorList>
    </citation>
    <scope>NUCLEOTIDE SEQUENCE</scope>
    <source>
        <strain evidence="3">Nanhai2018</strain>
        <tissue evidence="3">Muscle</tissue>
    </source>
</reference>
<accession>A0A9Q1H044</accession>
<protein>
    <recommendedName>
        <fullName evidence="2">CCHC-type domain-containing protein</fullName>
    </recommendedName>
</protein>
<dbReference type="SMART" id="SM00343">
    <property type="entry name" value="ZnF_C2HC"/>
    <property type="match status" value="1"/>
</dbReference>
<dbReference type="GO" id="GO:0003676">
    <property type="term" value="F:nucleic acid binding"/>
    <property type="evidence" value="ECO:0007669"/>
    <property type="project" value="InterPro"/>
</dbReference>
<evidence type="ECO:0000259" key="2">
    <source>
        <dbReference type="PROSITE" id="PS50158"/>
    </source>
</evidence>
<dbReference type="PANTHER" id="PTHR45823:SF1">
    <property type="entry name" value="T-SNARE COILED-COIL HOMOLOGY DOMAIN-CONTAINING PROTEIN"/>
    <property type="match status" value="1"/>
</dbReference>
<proteinExistence type="predicted"/>
<dbReference type="GO" id="GO:0008270">
    <property type="term" value="F:zinc ion binding"/>
    <property type="evidence" value="ECO:0007669"/>
    <property type="project" value="UniProtKB-KW"/>
</dbReference>
<dbReference type="PANTHER" id="PTHR45823">
    <property type="entry name" value="T-SNARE COILED-COIL HOMOLOGY DOMAIN-CONTAINING PROTEIN"/>
    <property type="match status" value="1"/>
</dbReference>
<gene>
    <name evidence="3" type="ORF">HOLleu_30141</name>
</gene>
<dbReference type="PROSITE" id="PS50158">
    <property type="entry name" value="ZF_CCHC"/>
    <property type="match status" value="1"/>
</dbReference>
<organism evidence="3 4">
    <name type="scientific">Holothuria leucospilota</name>
    <name type="common">Black long sea cucumber</name>
    <name type="synonym">Mertensiothuria leucospilota</name>
    <dbReference type="NCBI Taxonomy" id="206669"/>
    <lineage>
        <taxon>Eukaryota</taxon>
        <taxon>Metazoa</taxon>
        <taxon>Echinodermata</taxon>
        <taxon>Eleutherozoa</taxon>
        <taxon>Echinozoa</taxon>
        <taxon>Holothuroidea</taxon>
        <taxon>Aspidochirotacea</taxon>
        <taxon>Aspidochirotida</taxon>
        <taxon>Holothuriidae</taxon>
        <taxon>Holothuria</taxon>
    </lineage>
</organism>
<dbReference type="InterPro" id="IPR001878">
    <property type="entry name" value="Znf_CCHC"/>
</dbReference>
<feature type="domain" description="CCHC-type" evidence="2">
    <location>
        <begin position="241"/>
        <end position="256"/>
    </location>
</feature>
<evidence type="ECO:0000313" key="4">
    <source>
        <dbReference type="Proteomes" id="UP001152320"/>
    </source>
</evidence>
<dbReference type="SUPFAM" id="SSF57756">
    <property type="entry name" value="Retrovirus zinc finger-like domains"/>
    <property type="match status" value="1"/>
</dbReference>
<evidence type="ECO:0000313" key="3">
    <source>
        <dbReference type="EMBL" id="KAJ8028020.1"/>
    </source>
</evidence>
<dbReference type="Pfam" id="PF00098">
    <property type="entry name" value="zf-CCHC"/>
    <property type="match status" value="1"/>
</dbReference>
<name>A0A9Q1H044_HOLLE</name>
<sequence>MPEIFEGYKDSWRDYLQHFNSCAGVNGWSDRDKCEFLAVRLRGQAQQFYVDLPDMTKLDFYSLTNAFANHFEPEAQASVIRAQLRGRVRKSGESLSALGASIRREVRRAYLGLSSSAQDQLACDFFIDALPDREFRVLIRRVRPQTLEEAMTVAIELDAIEKTEGMVRSGRSVSSVGTNLGGGNLHDVTPNLELSQRLERIEAQLSYLMNSGISPYRPNMQPSVSMHPPGYHPFRPPGPTCWNCGMVGHMRAQCPSPLKPANQFAGQGN</sequence>
<comment type="caution">
    <text evidence="3">The sequence shown here is derived from an EMBL/GenBank/DDBJ whole genome shotgun (WGS) entry which is preliminary data.</text>
</comment>
<dbReference type="Proteomes" id="UP001152320">
    <property type="component" value="Chromosome 15"/>
</dbReference>
<dbReference type="EMBL" id="JAIZAY010000015">
    <property type="protein sequence ID" value="KAJ8028020.1"/>
    <property type="molecule type" value="Genomic_DNA"/>
</dbReference>
<keyword evidence="1" id="KW-0863">Zinc-finger</keyword>
<dbReference type="OrthoDB" id="8034362at2759"/>
<keyword evidence="1" id="KW-0862">Zinc</keyword>
<evidence type="ECO:0000256" key="1">
    <source>
        <dbReference type="PROSITE-ProRule" id="PRU00047"/>
    </source>
</evidence>
<dbReference type="InterPro" id="IPR036875">
    <property type="entry name" value="Znf_CCHC_sf"/>
</dbReference>
<keyword evidence="1" id="KW-0479">Metal-binding</keyword>
<dbReference type="AlphaFoldDB" id="A0A9Q1H044"/>